<keyword evidence="5" id="KW-1185">Reference proteome</keyword>
<dbReference type="RefSeq" id="WP_006842136.1">
    <property type="nucleotide sequence ID" value="NZ_AQWJ01000002.1"/>
</dbReference>
<comment type="caution">
    <text evidence="4">The sequence shown here is derived from an EMBL/GenBank/DDBJ whole genome shotgun (WGS) entry which is preliminary data.</text>
</comment>
<proteinExistence type="predicted"/>
<feature type="domain" description="DUF3945" evidence="2">
    <location>
        <begin position="264"/>
        <end position="317"/>
    </location>
</feature>
<gene>
    <name evidence="4" type="ORF">HMPREF9456_00765</name>
</gene>
<evidence type="ECO:0000259" key="3">
    <source>
        <dbReference type="Pfam" id="PF13351"/>
    </source>
</evidence>
<sequence length="468" mass="53611">MNEKLKSQDVLLVKEKDSNKLNVVSGINEDGTPKTVKPEQKNEPEFLKINKHGDALENFMSNFLRQCKEPTHFHFFKVPLNALENVVNVLETMLKDPENPSNKKFLNEHRVLPEEFAKKQYQAIDESRIDWSQFEKLGVTKEMLEQTKSMDKMLNWQKSPGLIPIKVEIDGMTIRTDARLSLRETAEGNLTVAIHALRKEPELDRPFYGTRLNEDDKQNLRQTGHAGRLVEIEPAKGEKMKAFVSIDKMTNELVAVRADRIKIPNEIKGVALNEQQKKDLAEGKGVYIGGMTGKNGKEFNATVQINADRRGLEFKFDNANKLSQDQQQSNANKQDQSQPQEKKFRIPTKLLGVELSQEQQDKLKENKTIYVTGMLDKKGETFNAYIKVNTEKEKLDFFKWNPDKAQKVTPDNNSKTQVAVNSEGKTNEATKKNEEPLKQGQTQPSEKQQEKQEEKKEQQQTKSRGVKM</sequence>
<feature type="domain" description="DUF4099" evidence="3">
    <location>
        <begin position="124"/>
        <end position="206"/>
    </location>
</feature>
<dbReference type="HOGENOM" id="CLU_019967_0_0_10"/>
<evidence type="ECO:0008006" key="6">
    <source>
        <dbReference type="Google" id="ProtNLM"/>
    </source>
</evidence>
<dbReference type="eggNOG" id="ENOG502Z86V">
    <property type="taxonomic scope" value="Bacteria"/>
</dbReference>
<evidence type="ECO:0000256" key="1">
    <source>
        <dbReference type="SAM" id="MobiDB-lite"/>
    </source>
</evidence>
<organism evidence="4 5">
    <name type="scientific">Dysgonomonas mossii DSM 22836</name>
    <dbReference type="NCBI Taxonomy" id="742767"/>
    <lineage>
        <taxon>Bacteria</taxon>
        <taxon>Pseudomonadati</taxon>
        <taxon>Bacteroidota</taxon>
        <taxon>Bacteroidia</taxon>
        <taxon>Bacteroidales</taxon>
        <taxon>Dysgonomonadaceae</taxon>
        <taxon>Dysgonomonas</taxon>
    </lineage>
</organism>
<feature type="region of interest" description="Disordered" evidence="1">
    <location>
        <begin position="403"/>
        <end position="468"/>
    </location>
</feature>
<protein>
    <recommendedName>
        <fullName evidence="6">DUF3945 domain-containing protein</fullName>
    </recommendedName>
</protein>
<feature type="compositionally biased region" description="Basic and acidic residues" evidence="1">
    <location>
        <begin position="447"/>
        <end position="459"/>
    </location>
</feature>
<feature type="compositionally biased region" description="Polar residues" evidence="1">
    <location>
        <begin position="409"/>
        <end position="424"/>
    </location>
</feature>
<dbReference type="GeneID" id="78081442"/>
<dbReference type="EMBL" id="ADLW01000003">
    <property type="protein sequence ID" value="EGK04438.1"/>
    <property type="molecule type" value="Genomic_DNA"/>
</dbReference>
<accession>F8WXN0</accession>
<reference evidence="4 5" key="1">
    <citation type="submission" date="2011-04" db="EMBL/GenBank/DDBJ databases">
        <title>The Genome Sequence of Dysgonomonas mossii DSM 22836.</title>
        <authorList>
            <consortium name="The Broad Institute Genome Sequencing Platform"/>
            <person name="Earl A."/>
            <person name="Ward D."/>
            <person name="Feldgarden M."/>
            <person name="Gevers D."/>
            <person name="Pudlo N."/>
            <person name="Martens E."/>
            <person name="Allen-Vercoe E."/>
            <person name="Young S.K."/>
            <person name="Zeng Q."/>
            <person name="Gargeya S."/>
            <person name="Fitzgerald M."/>
            <person name="Haas B."/>
            <person name="Abouelleil A."/>
            <person name="Alvarado L."/>
            <person name="Arachchi H.M."/>
            <person name="Berlin A."/>
            <person name="Brown A."/>
            <person name="Chapman S.B."/>
            <person name="Chen Z."/>
            <person name="Dunbar C."/>
            <person name="Freedman E."/>
            <person name="Gearin G."/>
            <person name="Gellesch M."/>
            <person name="Goldberg J."/>
            <person name="Griggs A."/>
            <person name="Gujja S."/>
            <person name="Heiman D."/>
            <person name="Howarth C."/>
            <person name="Larson L."/>
            <person name="Lui A."/>
            <person name="MacDonald P.J.P."/>
            <person name="Mehta T."/>
            <person name="Montmayeur A."/>
            <person name="Murphy C."/>
            <person name="Neiman D."/>
            <person name="Pearson M."/>
            <person name="Priest M."/>
            <person name="Roberts A."/>
            <person name="Saif S."/>
            <person name="Shea T."/>
            <person name="Shenoy N."/>
            <person name="Sisk P."/>
            <person name="Stolte C."/>
            <person name="Sykes S."/>
            <person name="Yandava C."/>
            <person name="Wortman J."/>
            <person name="Nusbaum C."/>
            <person name="Birren B."/>
        </authorList>
    </citation>
    <scope>NUCLEOTIDE SEQUENCE [LARGE SCALE GENOMIC DNA]</scope>
    <source>
        <strain evidence="4 5">DSM 22836</strain>
    </source>
</reference>
<dbReference type="Pfam" id="PF13101">
    <property type="entry name" value="DUF3945"/>
    <property type="match status" value="2"/>
</dbReference>
<evidence type="ECO:0000259" key="2">
    <source>
        <dbReference type="Pfam" id="PF13101"/>
    </source>
</evidence>
<dbReference type="OrthoDB" id="1081890at2"/>
<feature type="domain" description="DUF3945" evidence="2">
    <location>
        <begin position="347"/>
        <end position="397"/>
    </location>
</feature>
<dbReference type="Pfam" id="PF13351">
    <property type="entry name" value="DUF4099"/>
    <property type="match status" value="1"/>
</dbReference>
<dbReference type="InterPro" id="IPR025343">
    <property type="entry name" value="DUF4099"/>
</dbReference>
<feature type="compositionally biased region" description="Basic and acidic residues" evidence="1">
    <location>
        <begin position="425"/>
        <end position="437"/>
    </location>
</feature>
<evidence type="ECO:0000313" key="4">
    <source>
        <dbReference type="EMBL" id="EGK04438.1"/>
    </source>
</evidence>
<feature type="compositionally biased region" description="Polar residues" evidence="1">
    <location>
        <begin position="323"/>
        <end position="339"/>
    </location>
</feature>
<evidence type="ECO:0000313" key="5">
    <source>
        <dbReference type="Proteomes" id="UP000006420"/>
    </source>
</evidence>
<dbReference type="Proteomes" id="UP000006420">
    <property type="component" value="Unassembled WGS sequence"/>
</dbReference>
<dbReference type="STRING" id="742767.HMPREF9456_00765"/>
<dbReference type="InterPro" id="IPR025222">
    <property type="entry name" value="DUF3945"/>
</dbReference>
<name>F8WXN0_9BACT</name>
<dbReference type="AlphaFoldDB" id="F8WXN0"/>
<feature type="region of interest" description="Disordered" evidence="1">
    <location>
        <begin position="323"/>
        <end position="346"/>
    </location>
</feature>